<dbReference type="Pfam" id="PF00201">
    <property type="entry name" value="UDPGT"/>
    <property type="match status" value="1"/>
</dbReference>
<evidence type="ECO:0000313" key="3">
    <source>
        <dbReference type="Proteomes" id="UP000567179"/>
    </source>
</evidence>
<sequence>MESYHIVLLSVPALSHVRPLMSLATRLVLERDDIVLTIFLSADTLDKGVADVQYLYDQPALANAAKRMRQAHPLNIHINNLLTAHRHPPRILATFVPASTDTLLTSMAKSGETYTSYYTQLTAGQPVTCASTGTVFPGVPPPAAVIMDFIAVREVQATRAVSGASVPIIAMNFTPAAPFIRLFGPEGMGGLGDLGARVDGEVERTGRDAAEVGAEIYYRAVGEVLNIPGLPAMYDYEAFPQQTAKGPMAMFLRAGYASIMQSDGLILTSCKAYETSGSLDALKAYRAETNKPTFALGPLVPVHYTTGNTAIDSRGGDPEDALKAFLNDKLAKFGENSVLFMSFGTMNWPESLDNVEEVLGCLIEREVPFIFSYPAPAARLPEALIAKVNASGLGYLSKWVPQHYVLTHPATGWFLTHCGWGGVVEALGAGVPMICWPFSGDQPFNAAHLSENLNVGIELIEVRTGECGASTSVDGITSSKPLHRNGRAAQGTRAAVRAEFLGVVDTVVRGERGVEMRKNVERVRREFEEAWKEGGDAREEVRAFLREFVVKE</sequence>
<dbReference type="GO" id="GO:0008194">
    <property type="term" value="F:UDP-glycosyltransferase activity"/>
    <property type="evidence" value="ECO:0007669"/>
    <property type="project" value="InterPro"/>
</dbReference>
<evidence type="ECO:0008006" key="4">
    <source>
        <dbReference type="Google" id="ProtNLM"/>
    </source>
</evidence>
<dbReference type="OrthoDB" id="5835829at2759"/>
<gene>
    <name evidence="2" type="ORF">D9619_003768</name>
</gene>
<dbReference type="SUPFAM" id="SSF53756">
    <property type="entry name" value="UDP-Glycosyltransferase/glycogen phosphorylase"/>
    <property type="match status" value="1"/>
</dbReference>
<accession>A0A8H5AW64</accession>
<evidence type="ECO:0000256" key="1">
    <source>
        <dbReference type="ARBA" id="ARBA00022679"/>
    </source>
</evidence>
<protein>
    <recommendedName>
        <fullName evidence="4">Glycosyltransferase family 1 protein</fullName>
    </recommendedName>
</protein>
<dbReference type="Gene3D" id="3.40.50.2000">
    <property type="entry name" value="Glycogen Phosphorylase B"/>
    <property type="match status" value="2"/>
</dbReference>
<keyword evidence="3" id="KW-1185">Reference proteome</keyword>
<dbReference type="PANTHER" id="PTHR48045:SF31">
    <property type="entry name" value="UDP-GLYCOSYLTRANSFERASE 76B1-LIKE"/>
    <property type="match status" value="1"/>
</dbReference>
<dbReference type="InterPro" id="IPR002213">
    <property type="entry name" value="UDP_glucos_trans"/>
</dbReference>
<dbReference type="Proteomes" id="UP000567179">
    <property type="component" value="Unassembled WGS sequence"/>
</dbReference>
<dbReference type="PANTHER" id="PTHR48045">
    <property type="entry name" value="UDP-GLYCOSYLTRANSFERASE 72B1"/>
    <property type="match status" value="1"/>
</dbReference>
<proteinExistence type="predicted"/>
<name>A0A8H5AW64_9AGAR</name>
<organism evidence="2 3">
    <name type="scientific">Psilocybe cf. subviscida</name>
    <dbReference type="NCBI Taxonomy" id="2480587"/>
    <lineage>
        <taxon>Eukaryota</taxon>
        <taxon>Fungi</taxon>
        <taxon>Dikarya</taxon>
        <taxon>Basidiomycota</taxon>
        <taxon>Agaricomycotina</taxon>
        <taxon>Agaricomycetes</taxon>
        <taxon>Agaricomycetidae</taxon>
        <taxon>Agaricales</taxon>
        <taxon>Agaricineae</taxon>
        <taxon>Strophariaceae</taxon>
        <taxon>Psilocybe</taxon>
    </lineage>
</organism>
<reference evidence="2 3" key="1">
    <citation type="journal article" date="2020" name="ISME J.">
        <title>Uncovering the hidden diversity of litter-decomposition mechanisms in mushroom-forming fungi.</title>
        <authorList>
            <person name="Floudas D."/>
            <person name="Bentzer J."/>
            <person name="Ahren D."/>
            <person name="Johansson T."/>
            <person name="Persson P."/>
            <person name="Tunlid A."/>
        </authorList>
    </citation>
    <scope>NUCLEOTIDE SEQUENCE [LARGE SCALE GENOMIC DNA]</scope>
    <source>
        <strain evidence="2 3">CBS 101986</strain>
    </source>
</reference>
<comment type="caution">
    <text evidence="2">The sequence shown here is derived from an EMBL/GenBank/DDBJ whole genome shotgun (WGS) entry which is preliminary data.</text>
</comment>
<keyword evidence="1" id="KW-0808">Transferase</keyword>
<dbReference type="CDD" id="cd03784">
    <property type="entry name" value="GT1_Gtf-like"/>
    <property type="match status" value="1"/>
</dbReference>
<dbReference type="EMBL" id="JAACJJ010000056">
    <property type="protein sequence ID" value="KAF5312054.1"/>
    <property type="molecule type" value="Genomic_DNA"/>
</dbReference>
<dbReference type="AlphaFoldDB" id="A0A8H5AW64"/>
<evidence type="ECO:0000313" key="2">
    <source>
        <dbReference type="EMBL" id="KAF5312054.1"/>
    </source>
</evidence>